<keyword evidence="3" id="KW-1185">Reference proteome</keyword>
<dbReference type="EMBL" id="JANUCT010000005">
    <property type="protein sequence ID" value="MCS3902986.1"/>
    <property type="molecule type" value="Genomic_DNA"/>
</dbReference>
<comment type="caution">
    <text evidence="2">The sequence shown here is derived from an EMBL/GenBank/DDBJ whole genome shotgun (WGS) entry which is preliminary data.</text>
</comment>
<accession>A0AAE3HKU0</accession>
<feature type="chain" id="PRO_5041919814" description="Adhesin" evidence="1">
    <location>
        <begin position="18"/>
        <end position="197"/>
    </location>
</feature>
<gene>
    <name evidence="2" type="ORF">J2T55_000994</name>
</gene>
<name>A0AAE3HKU0_9GAMM</name>
<feature type="signal peptide" evidence="1">
    <location>
        <begin position="1"/>
        <end position="17"/>
    </location>
</feature>
<evidence type="ECO:0000313" key="3">
    <source>
        <dbReference type="Proteomes" id="UP001204445"/>
    </source>
</evidence>
<reference evidence="2" key="1">
    <citation type="submission" date="2022-08" db="EMBL/GenBank/DDBJ databases">
        <title>Genomic Encyclopedia of Type Strains, Phase III (KMG-III): the genomes of soil and plant-associated and newly described type strains.</title>
        <authorList>
            <person name="Whitman W."/>
        </authorList>
    </citation>
    <scope>NUCLEOTIDE SEQUENCE</scope>
    <source>
        <strain evidence="2">HMT 1</strain>
    </source>
</reference>
<keyword evidence="1" id="KW-0732">Signal</keyword>
<evidence type="ECO:0008006" key="4">
    <source>
        <dbReference type="Google" id="ProtNLM"/>
    </source>
</evidence>
<protein>
    <recommendedName>
        <fullName evidence="4">Adhesin</fullName>
    </recommendedName>
</protein>
<evidence type="ECO:0000313" key="2">
    <source>
        <dbReference type="EMBL" id="MCS3902986.1"/>
    </source>
</evidence>
<sequence>MITALAVSLLTAAPALAQELSPANSFYSARTILNGNALSGVTGAINVNMAAGDNNLQNNAGTMALGEYAHITNLIVQRALLNSGFAPDKASVRIGDRAFSNAVGWITVNQAAGQTNVQSNTMGMALGIKGSSLTDMSLGQVLSNQQILTGDPDSGTPQRQIEIESSTFSGARGIIQVNQSAGTGNATRNSFSLQMGP</sequence>
<organism evidence="2 3">
    <name type="scientific">Methylohalomonas lacus</name>
    <dbReference type="NCBI Taxonomy" id="398773"/>
    <lineage>
        <taxon>Bacteria</taxon>
        <taxon>Pseudomonadati</taxon>
        <taxon>Pseudomonadota</taxon>
        <taxon>Gammaproteobacteria</taxon>
        <taxon>Methylohalomonadales</taxon>
        <taxon>Methylohalomonadaceae</taxon>
        <taxon>Methylohalomonas</taxon>
    </lineage>
</organism>
<dbReference type="Proteomes" id="UP001204445">
    <property type="component" value="Unassembled WGS sequence"/>
</dbReference>
<dbReference type="AlphaFoldDB" id="A0AAE3HKU0"/>
<proteinExistence type="predicted"/>
<evidence type="ECO:0000256" key="1">
    <source>
        <dbReference type="SAM" id="SignalP"/>
    </source>
</evidence>